<dbReference type="SUPFAM" id="SSF47391">
    <property type="entry name" value="Dimerization-anchoring domain of cAMP-dependent PK regulatory subunit"/>
    <property type="match status" value="1"/>
</dbReference>
<protein>
    <recommendedName>
        <fullName evidence="3">RIIa domain-containing protein</fullName>
    </recommendedName>
</protein>
<accession>A0A1J1HDC8</accession>
<name>A0A1J1HDC8_PLARL</name>
<dbReference type="Proteomes" id="UP000220158">
    <property type="component" value="Chromosome 13"/>
</dbReference>
<dbReference type="KEGG" id="prel:PRELSG_1325700"/>
<dbReference type="EMBL" id="LN835308">
    <property type="protein sequence ID" value="CRH03899.1"/>
    <property type="molecule type" value="Genomic_DNA"/>
</dbReference>
<organism evidence="1 2">
    <name type="scientific">Plasmodium relictum</name>
    <dbReference type="NCBI Taxonomy" id="85471"/>
    <lineage>
        <taxon>Eukaryota</taxon>
        <taxon>Sar</taxon>
        <taxon>Alveolata</taxon>
        <taxon>Apicomplexa</taxon>
        <taxon>Aconoidasida</taxon>
        <taxon>Haemosporida</taxon>
        <taxon>Plasmodiidae</taxon>
        <taxon>Plasmodium</taxon>
        <taxon>Plasmodium (Haemamoeba)</taxon>
    </lineage>
</organism>
<gene>
    <name evidence="1" type="ORF">PRELSG_1325700</name>
</gene>
<dbReference type="OrthoDB" id="10249338at2759"/>
<dbReference type="VEuPathDB" id="PlasmoDB:PRELSG_1325700"/>
<evidence type="ECO:0008006" key="3">
    <source>
        <dbReference type="Google" id="ProtNLM"/>
    </source>
</evidence>
<reference evidence="1 2" key="1">
    <citation type="submission" date="2015-04" db="EMBL/GenBank/DDBJ databases">
        <authorList>
            <consortium name="Pathogen Informatics"/>
        </authorList>
    </citation>
    <scope>NUCLEOTIDE SEQUENCE [LARGE SCALE GENOMIC DNA]</scope>
    <source>
        <strain evidence="1 2">SGS1</strain>
    </source>
</reference>
<dbReference type="CDD" id="cd22971">
    <property type="entry name" value="DD_RIIAD1"/>
    <property type="match status" value="1"/>
</dbReference>
<keyword evidence="2" id="KW-1185">Reference proteome</keyword>
<dbReference type="OMA" id="QKIEPSY"/>
<dbReference type="Gene3D" id="1.20.890.10">
    <property type="entry name" value="cAMP-dependent protein kinase regulatory subunit, dimerization-anchoring domain"/>
    <property type="match status" value="1"/>
</dbReference>
<dbReference type="RefSeq" id="XP_028535905.1">
    <property type="nucleotide sequence ID" value="XM_028678795.1"/>
</dbReference>
<evidence type="ECO:0000313" key="1">
    <source>
        <dbReference type="EMBL" id="CRH03899.1"/>
    </source>
</evidence>
<proteinExistence type="predicted"/>
<evidence type="ECO:0000313" key="2">
    <source>
        <dbReference type="Proteomes" id="UP000220158"/>
    </source>
</evidence>
<dbReference type="AlphaFoldDB" id="A0A1J1HDC8"/>
<sequence length="168" mass="20010">MLRLNTLENHSRKFLENTSKNTLKNDADKNLNIPPSLNENISSSFNFQKKGENYFLTNNLNNSVYEKPENIVFKKECDKEKSEKKKIFLFDLSEEQKEEAENLKINKIIQNEMYLKKNKVLKYIIQIFLSDVLKEKPDDIYEYAADYFTQPNLKHYILQKLKDMLNKS</sequence>
<dbReference type="GeneID" id="39738190"/>
<dbReference type="InterPro" id="IPR059162">
    <property type="entry name" value="RIIAD1"/>
</dbReference>